<dbReference type="AlphaFoldDB" id="A0ABC8SJ56"/>
<gene>
    <name evidence="1" type="ORF">ILEXP_LOCUS24481</name>
</gene>
<dbReference type="EMBL" id="CAUOFW020002780">
    <property type="protein sequence ID" value="CAK9156071.1"/>
    <property type="molecule type" value="Genomic_DNA"/>
</dbReference>
<reference evidence="1 2" key="1">
    <citation type="submission" date="2024-02" db="EMBL/GenBank/DDBJ databases">
        <authorList>
            <person name="Vignale AGUSTIN F."/>
            <person name="Sosa J E."/>
            <person name="Modenutti C."/>
        </authorList>
    </citation>
    <scope>NUCLEOTIDE SEQUENCE [LARGE SCALE GENOMIC DNA]</scope>
</reference>
<sequence length="109" mass="12346">MMNFLMWNVRGAGKDSLRSRVKKLIVMNKVCLLAVIEPKMAPTKLRYFSSAVGMHSFMVNPLAEKNMWLLWNDNVEVRSILNFEQAMTVSVSFLGAEPILVTVVYGCCD</sequence>
<organism evidence="1 2">
    <name type="scientific">Ilex paraguariensis</name>
    <name type="common">yerba mate</name>
    <dbReference type="NCBI Taxonomy" id="185542"/>
    <lineage>
        <taxon>Eukaryota</taxon>
        <taxon>Viridiplantae</taxon>
        <taxon>Streptophyta</taxon>
        <taxon>Embryophyta</taxon>
        <taxon>Tracheophyta</taxon>
        <taxon>Spermatophyta</taxon>
        <taxon>Magnoliopsida</taxon>
        <taxon>eudicotyledons</taxon>
        <taxon>Gunneridae</taxon>
        <taxon>Pentapetalae</taxon>
        <taxon>asterids</taxon>
        <taxon>campanulids</taxon>
        <taxon>Aquifoliales</taxon>
        <taxon>Aquifoliaceae</taxon>
        <taxon>Ilex</taxon>
    </lineage>
</organism>
<keyword evidence="2" id="KW-1185">Reference proteome</keyword>
<dbReference type="Proteomes" id="UP001642360">
    <property type="component" value="Unassembled WGS sequence"/>
</dbReference>
<name>A0ABC8SJ56_9AQUA</name>
<comment type="caution">
    <text evidence="1">The sequence shown here is derived from an EMBL/GenBank/DDBJ whole genome shotgun (WGS) entry which is preliminary data.</text>
</comment>
<evidence type="ECO:0000313" key="2">
    <source>
        <dbReference type="Proteomes" id="UP001642360"/>
    </source>
</evidence>
<accession>A0ABC8SJ56</accession>
<protein>
    <submittedName>
        <fullName evidence="1">Uncharacterized protein</fullName>
    </submittedName>
</protein>
<evidence type="ECO:0000313" key="1">
    <source>
        <dbReference type="EMBL" id="CAK9156071.1"/>
    </source>
</evidence>
<proteinExistence type="predicted"/>